<keyword evidence="7" id="KW-1185">Reference proteome</keyword>
<dbReference type="InParanoid" id="A0A2K1R304"/>
<feature type="transmembrane region" description="Helical" evidence="4">
    <location>
        <begin position="184"/>
        <end position="207"/>
    </location>
</feature>
<keyword evidence="4" id="KW-1133">Transmembrane helix</keyword>
<feature type="transmembrane region" description="Helical" evidence="4">
    <location>
        <begin position="251"/>
        <end position="273"/>
    </location>
</feature>
<accession>A0A2K1R304</accession>
<dbReference type="Gene3D" id="1.20.1250.20">
    <property type="entry name" value="MFS general substrate transporter like domains"/>
    <property type="match status" value="1"/>
</dbReference>
<evidence type="ECO:0000256" key="2">
    <source>
        <dbReference type="ARBA" id="ARBA00006727"/>
    </source>
</evidence>
<comment type="subcellular location">
    <subcellularLocation>
        <location evidence="1">Membrane</location>
        <topology evidence="1">Multi-pass membrane protein</topology>
    </subcellularLocation>
</comment>
<evidence type="ECO:0000313" key="6">
    <source>
        <dbReference type="EMBL" id="PNS21665.1"/>
    </source>
</evidence>
<feature type="transmembrane region" description="Helical" evidence="4">
    <location>
        <begin position="92"/>
        <end position="113"/>
    </location>
</feature>
<evidence type="ECO:0000256" key="4">
    <source>
        <dbReference type="SAM" id="Phobius"/>
    </source>
</evidence>
<feature type="transmembrane region" description="Helical" evidence="4">
    <location>
        <begin position="331"/>
        <end position="352"/>
    </location>
</feature>
<dbReference type="OrthoDB" id="6499973at2759"/>
<dbReference type="PANTHER" id="PTHR11360:SF130">
    <property type="entry name" value="MAJOR FACILITATOR SUPERFAMILY (MFS) PROFILE DOMAIN-CONTAINING PROTEIN-RELATED"/>
    <property type="match status" value="1"/>
</dbReference>
<keyword evidence="4" id="KW-0472">Membrane</keyword>
<comment type="similarity">
    <text evidence="2">Belongs to the major facilitator superfamily. Monocarboxylate porter (TC 2.A.1.13) family.</text>
</comment>
<organism evidence="6 7">
    <name type="scientific">Sphaceloma murrayae</name>
    <dbReference type="NCBI Taxonomy" id="2082308"/>
    <lineage>
        <taxon>Eukaryota</taxon>
        <taxon>Fungi</taxon>
        <taxon>Dikarya</taxon>
        <taxon>Ascomycota</taxon>
        <taxon>Pezizomycotina</taxon>
        <taxon>Dothideomycetes</taxon>
        <taxon>Dothideomycetidae</taxon>
        <taxon>Myriangiales</taxon>
        <taxon>Elsinoaceae</taxon>
        <taxon>Sphaceloma</taxon>
    </lineage>
</organism>
<name>A0A2K1R304_9PEZI</name>
<feature type="transmembrane region" description="Helical" evidence="4">
    <location>
        <begin position="219"/>
        <end position="239"/>
    </location>
</feature>
<dbReference type="EMBL" id="NKHZ01000010">
    <property type="protein sequence ID" value="PNS21665.1"/>
    <property type="molecule type" value="Genomic_DNA"/>
</dbReference>
<dbReference type="GO" id="GO:0016020">
    <property type="term" value="C:membrane"/>
    <property type="evidence" value="ECO:0007669"/>
    <property type="project" value="UniProtKB-SubCell"/>
</dbReference>
<dbReference type="PROSITE" id="PS50850">
    <property type="entry name" value="MFS"/>
    <property type="match status" value="1"/>
</dbReference>
<proteinExistence type="inferred from homology"/>
<dbReference type="InterPro" id="IPR011701">
    <property type="entry name" value="MFS"/>
</dbReference>
<dbReference type="InterPro" id="IPR036259">
    <property type="entry name" value="MFS_trans_sf"/>
</dbReference>
<reference evidence="6 7" key="1">
    <citation type="submission" date="2017-06" db="EMBL/GenBank/DDBJ databases">
        <title>Draft genome sequence of a variant of Elsinoe murrayae.</title>
        <authorList>
            <person name="Cheng Q."/>
        </authorList>
    </citation>
    <scope>NUCLEOTIDE SEQUENCE [LARGE SCALE GENOMIC DNA]</scope>
    <source>
        <strain evidence="6 7">CQ-2017a</strain>
    </source>
</reference>
<evidence type="ECO:0000313" key="7">
    <source>
        <dbReference type="Proteomes" id="UP000243797"/>
    </source>
</evidence>
<feature type="transmembrane region" description="Helical" evidence="4">
    <location>
        <begin position="451"/>
        <end position="474"/>
    </location>
</feature>
<feature type="transmembrane region" description="Helical" evidence="4">
    <location>
        <begin position="294"/>
        <end position="319"/>
    </location>
</feature>
<dbReference type="InterPro" id="IPR020846">
    <property type="entry name" value="MFS_dom"/>
</dbReference>
<feature type="transmembrane region" description="Helical" evidence="4">
    <location>
        <begin position="422"/>
        <end position="439"/>
    </location>
</feature>
<evidence type="ECO:0000256" key="3">
    <source>
        <dbReference type="SAM" id="MobiDB-lite"/>
    </source>
</evidence>
<dbReference type="Pfam" id="PF07690">
    <property type="entry name" value="MFS_1"/>
    <property type="match status" value="1"/>
</dbReference>
<feature type="region of interest" description="Disordered" evidence="3">
    <location>
        <begin position="1"/>
        <end position="62"/>
    </location>
</feature>
<dbReference type="GO" id="GO:0022857">
    <property type="term" value="F:transmembrane transporter activity"/>
    <property type="evidence" value="ECO:0007669"/>
    <property type="project" value="InterPro"/>
</dbReference>
<keyword evidence="4" id="KW-0812">Transmembrane</keyword>
<feature type="transmembrane region" description="Helical" evidence="4">
    <location>
        <begin position="159"/>
        <end position="178"/>
    </location>
</feature>
<feature type="domain" description="Major facilitator superfamily (MFS) profile" evidence="5">
    <location>
        <begin position="293"/>
        <end position="484"/>
    </location>
</feature>
<dbReference type="SUPFAM" id="SSF103473">
    <property type="entry name" value="MFS general substrate transporter"/>
    <property type="match status" value="1"/>
</dbReference>
<evidence type="ECO:0000259" key="5">
    <source>
        <dbReference type="PROSITE" id="PS50850"/>
    </source>
</evidence>
<feature type="compositionally biased region" description="Basic and acidic residues" evidence="3">
    <location>
        <begin position="1"/>
        <end position="24"/>
    </location>
</feature>
<feature type="transmembrane region" description="Helical" evidence="4">
    <location>
        <begin position="385"/>
        <end position="410"/>
    </location>
</feature>
<dbReference type="AlphaFoldDB" id="A0A2K1R304"/>
<comment type="caution">
    <text evidence="6">The sequence shown here is derived from an EMBL/GenBank/DDBJ whole genome shotgun (WGS) entry which is preliminary data.</text>
</comment>
<gene>
    <name evidence="6" type="ORF">CAC42_1519</name>
</gene>
<sequence length="484" mass="51765">MDADPEKAGFTEDIEIASKDHHSDMASSASSIATMPPLSPITSQNIAPPAQPPSSLPLARSPTKPLLRTVSTISRVSTTLPITPPPDGGLQAWLQVLGCHVGMASVWGSVMTWGAFQTYYTSILLPDYPQSTISWIGSLQVTLIFLVGIVSGRLTDGGYFYPVVYTGLILEVLGIFMTSLGTQFWHLLLAQGVCFGIGAGLTFTPMTALLSTYFEKKRAVAIALAASGAATGGVVFPIVFTHLVPVVGFGWAVRVVAFVILVFNGICAGMARWRLPPRQTGPWVDSTAFRDRTFMLATLAMFFVFWAVYYAFFFVGVFARTEIGLSYDQSVNLLLVMVAIGVPARIIPGLIADNYLGPMSTLLPILMLAAIMLLVWTAVTNVAGLYVFSALYGIGGAAIQSLFPAMLASLTPDIRMRGTRMGMGFFVASFAVLSGPPIAGELITQRDGDFLAAQIWAGVSMILGLVLLGICRFLKAGTSFKTKV</sequence>
<feature type="transmembrane region" description="Helical" evidence="4">
    <location>
        <begin position="133"/>
        <end position="152"/>
    </location>
</feature>
<dbReference type="Proteomes" id="UP000243797">
    <property type="component" value="Unassembled WGS sequence"/>
</dbReference>
<dbReference type="InterPro" id="IPR050327">
    <property type="entry name" value="Proton-linked_MCT"/>
</dbReference>
<feature type="transmembrane region" description="Helical" evidence="4">
    <location>
        <begin position="359"/>
        <end position="379"/>
    </location>
</feature>
<protein>
    <submittedName>
        <fullName evidence="6">Riboflavin transporter MCH5</fullName>
    </submittedName>
</protein>
<dbReference type="PANTHER" id="PTHR11360">
    <property type="entry name" value="MONOCARBOXYLATE TRANSPORTER"/>
    <property type="match status" value="1"/>
</dbReference>
<evidence type="ECO:0000256" key="1">
    <source>
        <dbReference type="ARBA" id="ARBA00004141"/>
    </source>
</evidence>